<sequence length="114" mass="12833">MGAVINNSQFTESQAGDVKAGYITYGGERIAEERRIARNGGTIILDKRYYGYKNYVLGKGMIEDIFKLAKNAFSLKNLHRYTERSVKKIRLFARTSGRDVGFAGLTQRRVTGDC</sequence>
<comment type="caution">
    <text evidence="1">The sequence shown here is derived from an EMBL/GenBank/DDBJ whole genome shotgun (WGS) entry which is preliminary data.</text>
</comment>
<proteinExistence type="predicted"/>
<gene>
    <name evidence="1" type="ORF">ENI32_07575</name>
</gene>
<protein>
    <recommendedName>
        <fullName evidence="2">Transposase</fullName>
    </recommendedName>
</protein>
<organism evidence="1">
    <name type="scientific">Candidatus Syntropharchaeum butanivorans</name>
    <dbReference type="NCBI Taxonomy" id="1839936"/>
    <lineage>
        <taxon>Archaea</taxon>
        <taxon>Methanobacteriati</taxon>
        <taxon>Methanobacteriota</taxon>
        <taxon>Stenosarchaea group</taxon>
        <taxon>Methanomicrobia</taxon>
        <taxon>Methanosarcinales</taxon>
        <taxon>ANME-2 cluster</taxon>
        <taxon>Candidatus Syntropharchaeum</taxon>
    </lineage>
</organism>
<name>A0A7J2S2M1_9EURY</name>
<evidence type="ECO:0000313" key="1">
    <source>
        <dbReference type="EMBL" id="HEC57711.1"/>
    </source>
</evidence>
<dbReference type="EMBL" id="DRIE01000124">
    <property type="protein sequence ID" value="HEC57711.1"/>
    <property type="molecule type" value="Genomic_DNA"/>
</dbReference>
<accession>A0A7J2S2M1</accession>
<reference evidence="1" key="1">
    <citation type="journal article" date="2020" name="mSystems">
        <title>Genome- and Community-Level Interaction Insights into Carbon Utilization and Element Cycling Functions of Hydrothermarchaeota in Hydrothermal Sediment.</title>
        <authorList>
            <person name="Zhou Z."/>
            <person name="Liu Y."/>
            <person name="Xu W."/>
            <person name="Pan J."/>
            <person name="Luo Z.H."/>
            <person name="Li M."/>
        </authorList>
    </citation>
    <scope>NUCLEOTIDE SEQUENCE [LARGE SCALE GENOMIC DNA]</scope>
    <source>
        <strain evidence="1">HyVt-386</strain>
    </source>
</reference>
<evidence type="ECO:0008006" key="2">
    <source>
        <dbReference type="Google" id="ProtNLM"/>
    </source>
</evidence>
<dbReference type="Proteomes" id="UP000885936">
    <property type="component" value="Unassembled WGS sequence"/>
</dbReference>
<dbReference type="AlphaFoldDB" id="A0A7J2S2M1"/>